<dbReference type="NCBIfam" id="NF007161">
    <property type="entry name" value="PRK09599.1"/>
    <property type="match status" value="1"/>
</dbReference>
<dbReference type="PRINTS" id="PR00076">
    <property type="entry name" value="6PGDHDRGNASE"/>
</dbReference>
<dbReference type="GO" id="GO:0006098">
    <property type="term" value="P:pentose-phosphate shunt"/>
    <property type="evidence" value="ECO:0007669"/>
    <property type="project" value="InterPro"/>
</dbReference>
<dbReference type="OrthoDB" id="9804542at2"/>
<dbReference type="SMART" id="SM01350">
    <property type="entry name" value="6PGD"/>
    <property type="match status" value="1"/>
</dbReference>
<reference evidence="5 6" key="1">
    <citation type="submission" date="2018-12" db="EMBL/GenBank/DDBJ databases">
        <authorList>
            <person name="Yu L."/>
        </authorList>
    </citation>
    <scope>NUCLEOTIDE SEQUENCE [LARGE SCALE GENOMIC DNA]</scope>
    <source>
        <strain evidence="5 6">S5H2222</strain>
    </source>
</reference>
<proteinExistence type="inferred from homology"/>
<evidence type="ECO:0000256" key="2">
    <source>
        <dbReference type="ARBA" id="ARBA00023002"/>
    </source>
</evidence>
<evidence type="ECO:0000259" key="4">
    <source>
        <dbReference type="SMART" id="SM01350"/>
    </source>
</evidence>
<evidence type="ECO:0000256" key="3">
    <source>
        <dbReference type="ARBA" id="ARBA00023064"/>
    </source>
</evidence>
<name>A0A431UX87_9BACI</name>
<dbReference type="SUPFAM" id="SSF48179">
    <property type="entry name" value="6-phosphogluconate dehydrogenase C-terminal domain-like"/>
    <property type="match status" value="1"/>
</dbReference>
<dbReference type="AlphaFoldDB" id="A0A431UX87"/>
<organism evidence="5 6">
    <name type="scientific">Lysinibacillus telephonicus</name>
    <dbReference type="NCBI Taxonomy" id="1714840"/>
    <lineage>
        <taxon>Bacteria</taxon>
        <taxon>Bacillati</taxon>
        <taxon>Bacillota</taxon>
        <taxon>Bacilli</taxon>
        <taxon>Bacillales</taxon>
        <taxon>Bacillaceae</taxon>
        <taxon>Lysinibacillus</taxon>
    </lineage>
</organism>
<dbReference type="InterPro" id="IPR006183">
    <property type="entry name" value="Pgluconate_DH"/>
</dbReference>
<dbReference type="GO" id="GO:0004616">
    <property type="term" value="F:phosphogluconate dehydrogenase (decarboxylating) activity"/>
    <property type="evidence" value="ECO:0007669"/>
    <property type="project" value="InterPro"/>
</dbReference>
<gene>
    <name evidence="5" type="primary">gnd</name>
    <name evidence="5" type="ORF">EKG35_01820</name>
</gene>
<dbReference type="Pfam" id="PF03446">
    <property type="entry name" value="NAD_binding_2"/>
    <property type="match status" value="1"/>
</dbReference>
<keyword evidence="3" id="KW-0311">Gluconate utilization</keyword>
<dbReference type="InterPro" id="IPR006114">
    <property type="entry name" value="6PGDH_C"/>
</dbReference>
<dbReference type="NCBIfam" id="TIGR00872">
    <property type="entry name" value="gnd_rel"/>
    <property type="match status" value="1"/>
</dbReference>
<dbReference type="InterPro" id="IPR004849">
    <property type="entry name" value="6DGDH_YqeC"/>
</dbReference>
<dbReference type="GO" id="GO:0019521">
    <property type="term" value="P:D-gluconate metabolic process"/>
    <property type="evidence" value="ECO:0007669"/>
    <property type="project" value="UniProtKB-KW"/>
</dbReference>
<dbReference type="GO" id="GO:0050661">
    <property type="term" value="F:NADP binding"/>
    <property type="evidence" value="ECO:0007669"/>
    <property type="project" value="InterPro"/>
</dbReference>
<dbReference type="InterPro" id="IPR013328">
    <property type="entry name" value="6PGD_dom2"/>
</dbReference>
<evidence type="ECO:0000256" key="1">
    <source>
        <dbReference type="ARBA" id="ARBA00008419"/>
    </source>
</evidence>
<comment type="similarity">
    <text evidence="1">Belongs to the 6-phosphogluconate dehydrogenase family.</text>
</comment>
<evidence type="ECO:0000313" key="6">
    <source>
        <dbReference type="Proteomes" id="UP000276349"/>
    </source>
</evidence>
<keyword evidence="6" id="KW-1185">Reference proteome</keyword>
<dbReference type="Proteomes" id="UP000276349">
    <property type="component" value="Unassembled WGS sequence"/>
</dbReference>
<feature type="domain" description="6-phosphogluconate dehydrogenase C-terminal" evidence="4">
    <location>
        <begin position="173"/>
        <end position="306"/>
    </location>
</feature>
<comment type="caution">
    <text evidence="5">The sequence shown here is derived from an EMBL/GenBank/DDBJ whole genome shotgun (WGS) entry which is preliminary data.</text>
</comment>
<keyword evidence="2" id="KW-0560">Oxidoreductase</keyword>
<dbReference type="InterPro" id="IPR008927">
    <property type="entry name" value="6-PGluconate_DH-like_C_sf"/>
</dbReference>
<accession>A0A431UX87</accession>
<dbReference type="PANTHER" id="PTHR11811">
    <property type="entry name" value="6-PHOSPHOGLUCONATE DEHYDROGENASE"/>
    <property type="match status" value="1"/>
</dbReference>
<dbReference type="EMBL" id="RXNR01000003">
    <property type="protein sequence ID" value="RTQ96131.1"/>
    <property type="molecule type" value="Genomic_DNA"/>
</dbReference>
<dbReference type="SUPFAM" id="SSF51735">
    <property type="entry name" value="NAD(P)-binding Rossmann-fold domains"/>
    <property type="match status" value="1"/>
</dbReference>
<dbReference type="Pfam" id="PF00393">
    <property type="entry name" value="6PGD"/>
    <property type="match status" value="1"/>
</dbReference>
<sequence>MKIGIVGLGRMGFNLACNMLENNIDVVGYDIDHSIMDKIQCNSLFKKRNFMFFHSLVEFVESLSPTDALFLLVPHGEETEKMLEELLNNLPKNIIVIEAGNSHYKNSQYWYKRYKEKGIYFLDCGTSGGLKGARHGLCSMIGGDKEAFDRIEPILKKISSENGYLYTGPAGSGHFLKMIHNGIEYGMMQAIAEGFEILHESEFEYSYKEVATLWNSSSVIKSWLMELMINVFSEDQSLENISGEMHASGEAKWTIETALDLNVPAPVIALSLMMRNRSLRHDTFAGKVVASLRHQFGGHAVVKKANFKEGE</sequence>
<dbReference type="InterPro" id="IPR006115">
    <property type="entry name" value="6PGDH_NADP-bd"/>
</dbReference>
<dbReference type="Gene3D" id="3.40.50.720">
    <property type="entry name" value="NAD(P)-binding Rossmann-like Domain"/>
    <property type="match status" value="1"/>
</dbReference>
<protein>
    <submittedName>
        <fullName evidence="5">Decarboxylating 6-phosphogluconate dehydrogenase</fullName>
    </submittedName>
</protein>
<dbReference type="InterPro" id="IPR036291">
    <property type="entry name" value="NAD(P)-bd_dom_sf"/>
</dbReference>
<dbReference type="RefSeq" id="WP_126292605.1">
    <property type="nucleotide sequence ID" value="NZ_CP155468.1"/>
</dbReference>
<evidence type="ECO:0000313" key="5">
    <source>
        <dbReference type="EMBL" id="RTQ96131.1"/>
    </source>
</evidence>
<dbReference type="Gene3D" id="1.10.1040.10">
    <property type="entry name" value="N-(1-d-carboxylethyl)-l-norvaline Dehydrogenase, domain 2"/>
    <property type="match status" value="1"/>
</dbReference>